<feature type="domain" description="DUF305" evidence="3">
    <location>
        <begin position="79"/>
        <end position="228"/>
    </location>
</feature>
<evidence type="ECO:0000256" key="1">
    <source>
        <dbReference type="SAM" id="MobiDB-lite"/>
    </source>
</evidence>
<dbReference type="Proteomes" id="UP001522868">
    <property type="component" value="Unassembled WGS sequence"/>
</dbReference>
<sequence length="231" mass="23597">MTARPFRRTLPPTARARRAAGAAAALTAAALLLAGCGGADSTGSTGHSGHGATSTPAPSASASASSSADPGKGARNAADTAFAQGMIPHHRQAIAMAELARDRAGSAEVKALAAAIDKEQGPEIATLTGWLTAWGERVPAEEPGGHGGHEGGHAMAGMMSGAEMDRLERASGQAFDRAFLELMVRHHQGAVEMARTELAEGVHRPARKLAESVVASQSAEITRMRKLLAEG</sequence>
<keyword evidence="5" id="KW-1185">Reference proteome</keyword>
<proteinExistence type="predicted"/>
<dbReference type="Pfam" id="PF03713">
    <property type="entry name" value="DUF305"/>
    <property type="match status" value="1"/>
</dbReference>
<dbReference type="PANTHER" id="PTHR36933">
    <property type="entry name" value="SLL0788 PROTEIN"/>
    <property type="match status" value="1"/>
</dbReference>
<dbReference type="InterPro" id="IPR005183">
    <property type="entry name" value="DUF305_CopM-like"/>
</dbReference>
<feature type="region of interest" description="Disordered" evidence="1">
    <location>
        <begin position="41"/>
        <end position="75"/>
    </location>
</feature>
<feature type="chain" id="PRO_5045680493" evidence="2">
    <location>
        <begin position="35"/>
        <end position="231"/>
    </location>
</feature>
<evidence type="ECO:0000313" key="4">
    <source>
        <dbReference type="EMBL" id="MCK8679280.1"/>
    </source>
</evidence>
<evidence type="ECO:0000256" key="2">
    <source>
        <dbReference type="SAM" id="SignalP"/>
    </source>
</evidence>
<dbReference type="PANTHER" id="PTHR36933:SF1">
    <property type="entry name" value="SLL0788 PROTEIN"/>
    <property type="match status" value="1"/>
</dbReference>
<feature type="compositionally biased region" description="Low complexity" evidence="1">
    <location>
        <begin position="41"/>
        <end position="68"/>
    </location>
</feature>
<dbReference type="RefSeq" id="WP_248634982.1">
    <property type="nucleotide sequence ID" value="NZ_JALPTH010000017.1"/>
</dbReference>
<comment type="caution">
    <text evidence="4">The sequence shown here is derived from an EMBL/GenBank/DDBJ whole genome shotgun (WGS) entry which is preliminary data.</text>
</comment>
<organism evidence="4 5">
    <name type="scientific">Streptomyces lichenis</name>
    <dbReference type="NCBI Taxonomy" id="2306967"/>
    <lineage>
        <taxon>Bacteria</taxon>
        <taxon>Bacillati</taxon>
        <taxon>Actinomycetota</taxon>
        <taxon>Actinomycetes</taxon>
        <taxon>Kitasatosporales</taxon>
        <taxon>Streptomycetaceae</taxon>
        <taxon>Streptomyces</taxon>
    </lineage>
</organism>
<protein>
    <submittedName>
        <fullName evidence="4">DUF305 domain-containing protein</fullName>
    </submittedName>
</protein>
<feature type="signal peptide" evidence="2">
    <location>
        <begin position="1"/>
        <end position="34"/>
    </location>
</feature>
<dbReference type="EMBL" id="JALPTH010000017">
    <property type="protein sequence ID" value="MCK8679280.1"/>
    <property type="molecule type" value="Genomic_DNA"/>
</dbReference>
<gene>
    <name evidence="4" type="ORF">M1O15_18160</name>
</gene>
<accession>A0ABT0ID73</accession>
<dbReference type="Gene3D" id="1.20.1260.10">
    <property type="match status" value="1"/>
</dbReference>
<dbReference type="InterPro" id="IPR012347">
    <property type="entry name" value="Ferritin-like"/>
</dbReference>
<evidence type="ECO:0000313" key="5">
    <source>
        <dbReference type="Proteomes" id="UP001522868"/>
    </source>
</evidence>
<name>A0ABT0ID73_9ACTN</name>
<evidence type="ECO:0000259" key="3">
    <source>
        <dbReference type="Pfam" id="PF03713"/>
    </source>
</evidence>
<keyword evidence="2" id="KW-0732">Signal</keyword>
<reference evidence="4 5" key="1">
    <citation type="submission" date="2022-04" db="EMBL/GenBank/DDBJ databases">
        <title>Streptomyces sp. nov. LCR6-01 isolated from Lichen of Dirinaria sp.</title>
        <authorList>
            <person name="Kanchanasin P."/>
            <person name="Tanasupawat S."/>
            <person name="Phongsopitanun W."/>
        </authorList>
    </citation>
    <scope>NUCLEOTIDE SEQUENCE [LARGE SCALE GENOMIC DNA]</scope>
    <source>
        <strain evidence="4 5">LCR6-01</strain>
    </source>
</reference>